<evidence type="ECO:0000256" key="2">
    <source>
        <dbReference type="SAM" id="Phobius"/>
    </source>
</evidence>
<dbReference type="PANTHER" id="PTHR13219">
    <property type="entry name" value="TRANSMEMBRANE PROTEIN 94"/>
    <property type="match status" value="1"/>
</dbReference>
<feature type="transmembrane region" description="Helical" evidence="2">
    <location>
        <begin position="1202"/>
        <end position="1224"/>
    </location>
</feature>
<dbReference type="InterPro" id="IPR023299">
    <property type="entry name" value="ATPase_P-typ_cyto_dom_N"/>
</dbReference>
<feature type="transmembrane region" description="Helical" evidence="2">
    <location>
        <begin position="1439"/>
        <end position="1461"/>
    </location>
</feature>
<feature type="compositionally biased region" description="Low complexity" evidence="1">
    <location>
        <begin position="1312"/>
        <end position="1326"/>
    </location>
</feature>
<dbReference type="OMA" id="MLEIMQE"/>
<evidence type="ECO:0000256" key="1">
    <source>
        <dbReference type="SAM" id="MobiDB-lite"/>
    </source>
</evidence>
<feature type="region of interest" description="Disordered" evidence="1">
    <location>
        <begin position="1032"/>
        <end position="1054"/>
    </location>
</feature>
<feature type="transmembrane region" description="Helical" evidence="2">
    <location>
        <begin position="366"/>
        <end position="390"/>
    </location>
</feature>
<feature type="transmembrane region" description="Helical" evidence="2">
    <location>
        <begin position="1410"/>
        <end position="1427"/>
    </location>
</feature>
<feature type="region of interest" description="Disordered" evidence="1">
    <location>
        <begin position="1311"/>
        <end position="1333"/>
    </location>
</feature>
<dbReference type="KEGG" id="hazt:108669035"/>
<sequence>MEEIPKGRTTYEALTHLHDDLNSVIQDHIYPNRWKLWHTVLLEAFGHRSTLSVFRWPAGVAFLCAALVFLIVGLLDSNSIRFSCVAGVGLLLMLLWCLDVTIVLREAYLRHSEMTTLASDLLALIKSEAGYTEWSARHYPHLHSPQSPCISLQWCVRDGMVVNLPAALLVAGDTVMLRPGQKLMADCVPMGPHNEPLAECGTLLAGSIYSTSVEGQSGEALASPKVRLPNVPKAHRVLQTPFVPVLRTLLQEAAQRPVSVHQKQRNVMAWVMEAILVPVLLVTCMLVNGTRLYYGVWLNSALSPHPSYYSLPYNSSHVTSLPSHDSAGLVATESPSDPVTETGGQSCFSDAASTGESLACGDLMEALFLVPFCVVLPLLPLLLPCVWSVFRIVSSSIVLSLHASAAGKTSHSHSADASNGLGRKRRGSGHSDGGEGQDSAHLCPPDPPSPTEDGSRGSDSPKLGAVRWSEVWPHVLQLALGRPNTCVRSSNLLHVLASLTSKTNLHSSSGSLAADEDAFSDNLVSVGRGNTDGADISTLPSANTVSPEFPDHLPPAVESEPILLSLTHDHATPFGLSFDEPLWRDFLGSLKPLGLSVLLNTCHPDTQAHYTAFCGHLANEAAYTQDLVPVSQRRCLCELARQMGFSLTAQDPFKLEHQLSVFRHVPSELASKGRLARSLMVSKLKFPFPHLVSVLMRDANTHKLELLTQGTADIVLDSCSDYWDGSDLTPLTDKDRKKLLEFYQRTALSAYCTAFSYRPSPCVVNTELTHLYMELPTDPAHLYTRSPTPYNSTEALFGDEAHTEYEEVNDVDDLFHMQCKQIFIGMVTMQYQAKIDMVQLIEQLESACIRFVHFSKENELRSRVFSEKMGLESGWNCHISLLDDKNKGSGDGSAACASLRASGQSLPRACKETLTAASARPKSSQRSKSLKRRLVPGKSALHGMKVRSHSAPAAINVEAEGVRCEDDGSVCSSVSSSVLHRHLGSYKTRAGVHGHRDTPTDATVTIGIEEFSGETEVDEPEGQDDRFLKDPLKDFHHPSYSSREPSHTTESSDHSTCFNFDMSNRARLPKGINNIRPHLKDVDNVPLLVSLFTDCTASATQQMLEIMQENDEVVLVMGSSANFDNVPLFVRSDASVGVEPLYPVVCMRERVFEEPSCALSPTKLATRLHCLPAALHFTSSPLSLVPLIEKARHLVQCSNNCLQFWAGCCCTLVLLQLLALLAVLPPALHAVDVSFLVLVTLPLLTLSLLATPHNPEVMKIATGKNILAPNSQLLRYVCTHYGSKFLPSLFVLLLCSGLALRSFCHSVGGRHSTSSASSNGDSANVSTSPTGDTSYVTVPSSIEIDLNDAALNASSSNETLIEKLAPAAAIVEPSAQCFYVYRVAYDKQGEQQLVGWGPHYAASVRGVQCWTAFVFLSYMCVVSVSFVHRSSQVWKKNPFTNVVWAVTVPLVVTLQLLYTWLVCGDAATAPARAAEAGLTALPDEAWLTALLWGLLLLPINELLKRMEIRANVRYQKRARLEFGTKLGMNSPF</sequence>
<dbReference type="SUPFAM" id="SSF81665">
    <property type="entry name" value="Calcium ATPase, transmembrane domain M"/>
    <property type="match status" value="1"/>
</dbReference>
<protein>
    <submittedName>
        <fullName evidence="4">Transmembrane protein 94</fullName>
    </submittedName>
</protein>
<dbReference type="Gene3D" id="1.20.1110.10">
    <property type="entry name" value="Calcium-transporting ATPase, transmembrane domain"/>
    <property type="match status" value="1"/>
</dbReference>
<accession>A0A979FN89</accession>
<feature type="region of interest" description="Disordered" evidence="1">
    <location>
        <begin position="914"/>
        <end position="947"/>
    </location>
</feature>
<gene>
    <name evidence="4" type="primary">LOC108669035</name>
</gene>
<feature type="transmembrane region" description="Helical" evidence="2">
    <location>
        <begin position="53"/>
        <end position="74"/>
    </location>
</feature>
<dbReference type="InterPro" id="IPR039720">
    <property type="entry name" value="TMEM94"/>
</dbReference>
<evidence type="ECO:0000313" key="3">
    <source>
        <dbReference type="Proteomes" id="UP000694843"/>
    </source>
</evidence>
<feature type="compositionally biased region" description="Basic residues" evidence="1">
    <location>
        <begin position="923"/>
        <end position="935"/>
    </location>
</feature>
<keyword evidence="2" id="KW-0472">Membrane</keyword>
<organism evidence="3 4">
    <name type="scientific">Hyalella azteca</name>
    <name type="common">Amphipod</name>
    <dbReference type="NCBI Taxonomy" id="294128"/>
    <lineage>
        <taxon>Eukaryota</taxon>
        <taxon>Metazoa</taxon>
        <taxon>Ecdysozoa</taxon>
        <taxon>Arthropoda</taxon>
        <taxon>Crustacea</taxon>
        <taxon>Multicrustacea</taxon>
        <taxon>Malacostraca</taxon>
        <taxon>Eumalacostraca</taxon>
        <taxon>Peracarida</taxon>
        <taxon>Amphipoda</taxon>
        <taxon>Senticaudata</taxon>
        <taxon>Talitrida</taxon>
        <taxon>Talitroidea</taxon>
        <taxon>Hyalellidae</taxon>
        <taxon>Hyalella</taxon>
    </lineage>
</organism>
<feature type="compositionally biased region" description="Basic and acidic residues" evidence="1">
    <location>
        <begin position="1044"/>
        <end position="1053"/>
    </location>
</feature>
<feature type="transmembrane region" description="Helical" evidence="2">
    <location>
        <begin position="80"/>
        <end position="104"/>
    </location>
</feature>
<name>A0A979FN89_HYAAZ</name>
<feature type="compositionally biased region" description="Polar residues" evidence="1">
    <location>
        <begin position="333"/>
        <end position="345"/>
    </location>
</feature>
<feature type="transmembrane region" description="Helical" evidence="2">
    <location>
        <begin position="1230"/>
        <end position="1250"/>
    </location>
</feature>
<dbReference type="Gene3D" id="3.40.1110.10">
    <property type="entry name" value="Calcium-transporting ATPase, cytoplasmic domain N"/>
    <property type="match status" value="1"/>
</dbReference>
<feature type="transmembrane region" description="Helical" evidence="2">
    <location>
        <begin position="267"/>
        <end position="288"/>
    </location>
</feature>
<keyword evidence="3" id="KW-1185">Reference proteome</keyword>
<keyword evidence="2" id="KW-1133">Transmembrane helix</keyword>
<feature type="region of interest" description="Disordered" evidence="1">
    <location>
        <begin position="409"/>
        <end position="462"/>
    </location>
</feature>
<feature type="transmembrane region" description="Helical" evidence="2">
    <location>
        <begin position="1285"/>
        <end position="1303"/>
    </location>
</feature>
<dbReference type="RefSeq" id="XP_047738197.1">
    <property type="nucleotide sequence ID" value="XM_047882241.1"/>
</dbReference>
<keyword evidence="2 4" id="KW-0812">Transmembrane</keyword>
<dbReference type="PANTHER" id="PTHR13219:SF6">
    <property type="entry name" value="TRANSMEMBRANE PROTEIN 94"/>
    <property type="match status" value="1"/>
</dbReference>
<dbReference type="GeneID" id="108669035"/>
<reference evidence="4" key="1">
    <citation type="submission" date="2025-08" db="UniProtKB">
        <authorList>
            <consortium name="RefSeq"/>
        </authorList>
    </citation>
    <scope>IDENTIFICATION</scope>
    <source>
        <tissue evidence="4">Whole organism</tissue>
    </source>
</reference>
<evidence type="ECO:0000313" key="4">
    <source>
        <dbReference type="RefSeq" id="XP_047738197.1"/>
    </source>
</evidence>
<feature type="region of interest" description="Disordered" evidence="1">
    <location>
        <begin position="324"/>
        <end position="345"/>
    </location>
</feature>
<proteinExistence type="predicted"/>
<dbReference type="OrthoDB" id="5568754at2759"/>
<dbReference type="GO" id="GO:0000166">
    <property type="term" value="F:nucleotide binding"/>
    <property type="evidence" value="ECO:0007669"/>
    <property type="project" value="InterPro"/>
</dbReference>
<dbReference type="InterPro" id="IPR023298">
    <property type="entry name" value="ATPase_P-typ_TM_dom_sf"/>
</dbReference>
<dbReference type="Proteomes" id="UP000694843">
    <property type="component" value="Unplaced"/>
</dbReference>
<dbReference type="SUPFAM" id="SSF81660">
    <property type="entry name" value="Metal cation-transporting ATPase, ATP-binding domain N"/>
    <property type="match status" value="1"/>
</dbReference>